<comment type="caution">
    <text evidence="2">The sequence shown here is derived from an EMBL/GenBank/DDBJ whole genome shotgun (WGS) entry which is preliminary data.</text>
</comment>
<dbReference type="SMART" id="SM00530">
    <property type="entry name" value="HTH_XRE"/>
    <property type="match status" value="1"/>
</dbReference>
<evidence type="ECO:0000313" key="3">
    <source>
        <dbReference type="Proteomes" id="UP001232725"/>
    </source>
</evidence>
<sequence>MLPDDNDAPLVTPETVKARAKVLAREDRSMRSELIRLRRSAGLSQAQLAERMGVSQQAVAKFEKYDADPKLSTIRRYANAVGALVSHEVDLDRGQSIAQAATRSVRSQSRPL</sequence>
<dbReference type="Pfam" id="PF01381">
    <property type="entry name" value="HTH_3"/>
    <property type="match status" value="1"/>
</dbReference>
<gene>
    <name evidence="2" type="ORF">Q9R02_04715</name>
</gene>
<accession>A0ABT9ILJ0</accession>
<organism evidence="2 3">
    <name type="scientific">Arthrobacter horti</name>
    <dbReference type="NCBI Taxonomy" id="3068273"/>
    <lineage>
        <taxon>Bacteria</taxon>
        <taxon>Bacillati</taxon>
        <taxon>Actinomycetota</taxon>
        <taxon>Actinomycetes</taxon>
        <taxon>Micrococcales</taxon>
        <taxon>Micrococcaceae</taxon>
        <taxon>Arthrobacter</taxon>
    </lineage>
</organism>
<dbReference type="RefSeq" id="WP_305995501.1">
    <property type="nucleotide sequence ID" value="NZ_JAVALS010000002.1"/>
</dbReference>
<dbReference type="Gene3D" id="1.10.260.40">
    <property type="entry name" value="lambda repressor-like DNA-binding domains"/>
    <property type="match status" value="1"/>
</dbReference>
<dbReference type="PROSITE" id="PS50943">
    <property type="entry name" value="HTH_CROC1"/>
    <property type="match status" value="1"/>
</dbReference>
<name>A0ABT9ILJ0_9MICC</name>
<evidence type="ECO:0000259" key="1">
    <source>
        <dbReference type="PROSITE" id="PS50943"/>
    </source>
</evidence>
<dbReference type="Proteomes" id="UP001232725">
    <property type="component" value="Unassembled WGS sequence"/>
</dbReference>
<dbReference type="EMBL" id="JAVALS010000002">
    <property type="protein sequence ID" value="MDP5226453.1"/>
    <property type="molecule type" value="Genomic_DNA"/>
</dbReference>
<protein>
    <submittedName>
        <fullName evidence="2">Helix-turn-helix transcriptional regulator</fullName>
    </submittedName>
</protein>
<feature type="domain" description="HTH cro/C1-type" evidence="1">
    <location>
        <begin position="34"/>
        <end position="91"/>
    </location>
</feature>
<dbReference type="SUPFAM" id="SSF47413">
    <property type="entry name" value="lambda repressor-like DNA-binding domains"/>
    <property type="match status" value="1"/>
</dbReference>
<dbReference type="InterPro" id="IPR010982">
    <property type="entry name" value="Lambda_DNA-bd_dom_sf"/>
</dbReference>
<dbReference type="CDD" id="cd00093">
    <property type="entry name" value="HTH_XRE"/>
    <property type="match status" value="1"/>
</dbReference>
<evidence type="ECO:0000313" key="2">
    <source>
        <dbReference type="EMBL" id="MDP5226453.1"/>
    </source>
</evidence>
<proteinExistence type="predicted"/>
<dbReference type="InterPro" id="IPR001387">
    <property type="entry name" value="Cro/C1-type_HTH"/>
</dbReference>
<keyword evidence="3" id="KW-1185">Reference proteome</keyword>
<reference evidence="2 3" key="1">
    <citation type="submission" date="2023-08" db="EMBL/GenBank/DDBJ databases">
        <title>Arthrobacter horti sp. nov., isolated from forest soil.</title>
        <authorList>
            <person name="Park M."/>
        </authorList>
    </citation>
    <scope>NUCLEOTIDE SEQUENCE [LARGE SCALE GENOMIC DNA]</scope>
    <source>
        <strain evidence="2 3">YJM1</strain>
    </source>
</reference>